<gene>
    <name evidence="1" type="ordered locus">Fisuc_2371</name>
</gene>
<proteinExistence type="predicted"/>
<dbReference type="EMBL" id="CP001792">
    <property type="protein sequence ID" value="ACX75957.1"/>
    <property type="molecule type" value="Genomic_DNA"/>
</dbReference>
<evidence type="ECO:0000313" key="2">
    <source>
        <dbReference type="Proteomes" id="UP000001497"/>
    </source>
</evidence>
<dbReference type="RefSeq" id="WP_015732277.1">
    <property type="nucleotide sequence ID" value="NC_013410.1"/>
</dbReference>
<organism evidence="1 2">
    <name type="scientific">Fibrobacter succinogenes (strain ATCC 19169 / S85)</name>
    <dbReference type="NCBI Taxonomy" id="59374"/>
    <lineage>
        <taxon>Bacteria</taxon>
        <taxon>Pseudomonadati</taxon>
        <taxon>Fibrobacterota</taxon>
        <taxon>Fibrobacteria</taxon>
        <taxon>Fibrobacterales</taxon>
        <taxon>Fibrobacteraceae</taxon>
        <taxon>Fibrobacter</taxon>
    </lineage>
</organism>
<accession>A0ABM5LKH7</accession>
<protein>
    <recommendedName>
        <fullName evidence="3">Bacterial surface antigen (D15) domain-containing protein</fullName>
    </recommendedName>
</protein>
<name>A0ABM5LKH7_FIBSS</name>
<dbReference type="Proteomes" id="UP000001497">
    <property type="component" value="Chromosome"/>
</dbReference>
<evidence type="ECO:0000313" key="1">
    <source>
        <dbReference type="EMBL" id="ACX75957.1"/>
    </source>
</evidence>
<reference evidence="1" key="1">
    <citation type="submission" date="2009-10" db="EMBL/GenBank/DDBJ databases">
        <title>Complete sequence of Fibrobacter succinogenes subsp. succinogenes S85.</title>
        <authorList>
            <consortium name="US DOE Joint Genome Institute"/>
            <person name="Lucas S."/>
            <person name="Copeland A."/>
            <person name="Lapidus A."/>
            <person name="Glavina del Rio T."/>
            <person name="Tice H."/>
            <person name="Bruce D."/>
            <person name="Goodwin L."/>
            <person name="Pitluck S."/>
            <person name="Chertkov O."/>
            <person name="Detter J.C."/>
            <person name="Han C."/>
            <person name="Tapia R."/>
            <person name="Larimer F."/>
            <person name="Land M."/>
            <person name="Hauser L."/>
            <person name="Kyrpides N."/>
            <person name="Mikhailova N."/>
            <person name="Weimer P.J."/>
            <person name="Stevenson D.M."/>
            <person name="Boyum J."/>
            <person name="Brumm P.I."/>
            <person name="Mead D."/>
        </authorList>
    </citation>
    <scope>NUCLEOTIDE SEQUENCE [LARGE SCALE GENOMIC DNA]</scope>
    <source>
        <strain evidence="1">S85</strain>
    </source>
</reference>
<sequence>MNKINALFKIILLNVAIWSSLCFGAVGVDQSSLVGLRYGPNLSWGGMVNTPIVWGQWVPQANVGVRYTWLEPLGLLNYGEPLGFASAYLKMEASVEVSPFYGGYRAGLGLRPFRVNPQIDFNFVYESYFYFKSNLEMVNADVKGGGHIAETWNSEYILDNVGHSNSDFDYAQLFDMSIDISYSLPHGGVIGIGAHYVLSDISTDFEGKSYDYERNIPVFSRDYIVEIQSFGRFPLSENVAFVYEGMYLKTGLLRSGGSVKKESLSYRMVLLGSHISWNDGLRNVIVKGGMWSRDKKRFYNGSFAQQFLIQLEYQGYFSFPFHSNFSK</sequence>
<evidence type="ECO:0008006" key="3">
    <source>
        <dbReference type="Google" id="ProtNLM"/>
    </source>
</evidence>
<keyword evidence="2" id="KW-1185">Reference proteome</keyword>